<reference evidence="10" key="2">
    <citation type="submission" date="2021-01" db="EMBL/GenBank/DDBJ databases">
        <authorList>
            <person name="Schikora-Tamarit M.A."/>
        </authorList>
    </citation>
    <scope>NUCLEOTIDE SEQUENCE</scope>
    <source>
        <strain evidence="10">NCAIM Y.01608</strain>
    </source>
</reference>
<keyword evidence="11" id="KW-1185">Reference proteome</keyword>
<dbReference type="SUPFAM" id="SSF47762">
    <property type="entry name" value="PAH2 domain"/>
    <property type="match status" value="3"/>
</dbReference>
<dbReference type="Pfam" id="PF08295">
    <property type="entry name" value="Sin3_corepress"/>
    <property type="match status" value="1"/>
</dbReference>
<feature type="region of interest" description="Disordered" evidence="8">
    <location>
        <begin position="1277"/>
        <end position="1318"/>
    </location>
</feature>
<comment type="subcellular location">
    <subcellularLocation>
        <location evidence="1 7">Nucleus</location>
    </subcellularLocation>
</comment>
<keyword evidence="4" id="KW-0805">Transcription regulation</keyword>
<evidence type="ECO:0000256" key="1">
    <source>
        <dbReference type="ARBA" id="ARBA00004123"/>
    </source>
</evidence>
<dbReference type="FunFam" id="1.20.1160.11:FF:000002">
    <property type="entry name" value="Paired amphipathic helix protein SIN3"/>
    <property type="match status" value="1"/>
</dbReference>
<feature type="compositionally biased region" description="Polar residues" evidence="8">
    <location>
        <begin position="374"/>
        <end position="386"/>
    </location>
</feature>
<accession>A0A9P8NZR7</accession>
<dbReference type="GO" id="GO:0033698">
    <property type="term" value="C:Rpd3L complex"/>
    <property type="evidence" value="ECO:0007669"/>
    <property type="project" value="UniProtKB-ARBA"/>
</dbReference>
<feature type="region of interest" description="Disordered" evidence="8">
    <location>
        <begin position="1"/>
        <end position="21"/>
    </location>
</feature>
<feature type="region of interest" description="Disordered" evidence="8">
    <location>
        <begin position="365"/>
        <end position="442"/>
    </location>
</feature>
<dbReference type="FunFam" id="1.20.1160.11:FF:000003">
    <property type="entry name" value="Paired amphipathic helix SIN3-like protein"/>
    <property type="match status" value="1"/>
</dbReference>
<dbReference type="Pfam" id="PF02671">
    <property type="entry name" value="PAH"/>
    <property type="match status" value="3"/>
</dbReference>
<evidence type="ECO:0000256" key="8">
    <source>
        <dbReference type="SAM" id="MobiDB-lite"/>
    </source>
</evidence>
<dbReference type="Pfam" id="PF16879">
    <property type="entry name" value="Sin3a_C"/>
    <property type="match status" value="1"/>
</dbReference>
<feature type="compositionally biased region" description="Polar residues" evidence="8">
    <location>
        <begin position="908"/>
        <end position="918"/>
    </location>
</feature>
<dbReference type="InterPro" id="IPR031693">
    <property type="entry name" value="Sin3_C"/>
</dbReference>
<dbReference type="Proteomes" id="UP000788993">
    <property type="component" value="Unassembled WGS sequence"/>
</dbReference>
<dbReference type="InterPro" id="IPR036600">
    <property type="entry name" value="PAH_sf"/>
</dbReference>
<feature type="region of interest" description="Disordered" evidence="8">
    <location>
        <begin position="77"/>
        <end position="99"/>
    </location>
</feature>
<proteinExistence type="predicted"/>
<evidence type="ECO:0000256" key="6">
    <source>
        <dbReference type="ARBA" id="ARBA00023242"/>
    </source>
</evidence>
<feature type="compositionally biased region" description="Basic and acidic residues" evidence="8">
    <location>
        <begin position="882"/>
        <end position="892"/>
    </location>
</feature>
<dbReference type="SMART" id="SM00761">
    <property type="entry name" value="HDAC_interact"/>
    <property type="match status" value="1"/>
</dbReference>
<evidence type="ECO:0000259" key="9">
    <source>
        <dbReference type="SMART" id="SM00761"/>
    </source>
</evidence>
<feature type="compositionally biased region" description="Polar residues" evidence="8">
    <location>
        <begin position="1277"/>
        <end position="1294"/>
    </location>
</feature>
<dbReference type="InterPro" id="IPR013194">
    <property type="entry name" value="HDAC_interact_dom"/>
</dbReference>
<name>A0A9P8NZR7_9ASCO</name>
<reference evidence="10" key="1">
    <citation type="journal article" date="2021" name="Open Biol.">
        <title>Shared evolutionary footprints suggest mitochondrial oxidative damage underlies multiple complex I losses in fungi.</title>
        <authorList>
            <person name="Schikora-Tamarit M.A."/>
            <person name="Marcet-Houben M."/>
            <person name="Nosek J."/>
            <person name="Gabaldon T."/>
        </authorList>
    </citation>
    <scope>NUCLEOTIDE SEQUENCE</scope>
    <source>
        <strain evidence="10">NCAIM Y.01608</strain>
    </source>
</reference>
<comment type="caution">
    <text evidence="10">The sequence shown here is derived from an EMBL/GenBank/DDBJ whole genome shotgun (WGS) entry which is preliminary data.</text>
</comment>
<evidence type="ECO:0000256" key="3">
    <source>
        <dbReference type="ARBA" id="ARBA00022737"/>
    </source>
</evidence>
<dbReference type="InterPro" id="IPR003822">
    <property type="entry name" value="PAH"/>
</dbReference>
<feature type="compositionally biased region" description="Low complexity" evidence="8">
    <location>
        <begin position="242"/>
        <end position="259"/>
    </location>
</feature>
<dbReference type="GO" id="GO:0010628">
    <property type="term" value="P:positive regulation of gene expression"/>
    <property type="evidence" value="ECO:0007669"/>
    <property type="project" value="UniProtKB-ARBA"/>
</dbReference>
<feature type="compositionally biased region" description="Polar residues" evidence="8">
    <location>
        <begin position="415"/>
        <end position="433"/>
    </location>
</feature>
<feature type="compositionally biased region" description="Basic and acidic residues" evidence="8">
    <location>
        <begin position="856"/>
        <end position="866"/>
    </location>
</feature>
<organism evidence="10 11">
    <name type="scientific">Ogataea polymorpha</name>
    <dbReference type="NCBI Taxonomy" id="460523"/>
    <lineage>
        <taxon>Eukaryota</taxon>
        <taxon>Fungi</taxon>
        <taxon>Dikarya</taxon>
        <taxon>Ascomycota</taxon>
        <taxon>Saccharomycotina</taxon>
        <taxon>Pichiomycetes</taxon>
        <taxon>Pichiales</taxon>
        <taxon>Pichiaceae</taxon>
        <taxon>Ogataea</taxon>
    </lineage>
</organism>
<feature type="region of interest" description="Disordered" evidence="8">
    <location>
        <begin position="242"/>
        <end position="266"/>
    </location>
</feature>
<dbReference type="PANTHER" id="PTHR12346">
    <property type="entry name" value="SIN3B-RELATED"/>
    <property type="match status" value="1"/>
</dbReference>
<evidence type="ECO:0000256" key="5">
    <source>
        <dbReference type="ARBA" id="ARBA00023163"/>
    </source>
</evidence>
<dbReference type="Gene3D" id="1.20.1160.11">
    <property type="entry name" value="Paired amphipathic helix"/>
    <property type="match status" value="3"/>
</dbReference>
<gene>
    <name evidence="10" type="ORF">OGATHE_004261</name>
</gene>
<sequence length="1318" mass="151416">MSTQDSWQNKESSDHQPANLQSYSSLENGEYQMEHRPMTTGQPLYSLPSLPGINNLGRYSVQNMDNQHHQNLVSTAIQQHTQDQSQAQRQAEHQAAQQVAATTQSYRPLNVKDALSYLDQVKIQFQNQTDVYNNFLDIMKDFKSQNIDTPGVIERVSTLFRGHPKLIDGFNTFLPQGFAIECSSADPNTIIVTTPMGKTVRQDPGPVPYDPQNQHPAAQLEYQYPQQSQSQYHQMLGNVGQQPPYYQAQQQPPSQPLHQQEVKQGSPAEFDQAINYVNKIKQRYANEPDIYKHFLENLQMYQKGIKPIDEVYREISVLFRDAPDLLEDFKLFMPDTTAPVVDQQGRMQGPQLGEYNNYGQVYYDGKQAGHLGQPHSQAQPQQSNVQLPPVGSFQPPTFRQPVPQMPSKDKKKKWGSQQLSQPIPSQKSYQMTQPYDEPPVSNIRASLQPRRKDENPSLLPGVPEPVYPNAVESDLTDEVTFFDKVKKAINNKQTYNEFLKFLRLYTSEVIDKDTLVEKAEGFIGGFPDLFDWFKSFVGWEEKPLHIENIAIKKQQLDLMMCKACGPSYRLLPKSQTYMPCSGRDEMCWEVLNDEWAGHPVWASEESGFIAHRKNQYEDILFRIEEERHEYDFYMEANLRTIQTLETIANRLANMTPDEKAKFKLPPGLGHTSVTIYKKVIRKVYDKDKGFEVIEALHENPAVAVPVVLKRLKQKDEEWKRAHREWNKVWRELEQKAFYKSLDHLGLTFKQIDKKLLTNKQLVSEISTIKQEQLQKKLHPLMPIPAPQLSYHYDDFEVFMDILKLVDCYLSHNQTYSQYDKEKIEGFLRSFIAKFFFLDSKFIDNAMARRSVGQVKEVQKEDPDNKETVPAVPTLSQSKKRSRENDLLRDVLKKVKKPKKNEGDEESDSAGSAQTASQGEENDEVERAQTNWITNDRPNISYGDDRTEFNMFCNTQLYVFYRFLNTLYERLLEIKKMAPSVNKEIKSRKVTPFAKDLGLINDQLEEMGINIKGDDSYNEALELCAKVIEGSLDQNNFEETLRQGFRNKAFKLFTVDKVISGLLKHCHNIVSDSKCTEIVLLMEKDRNNSKTTARDQIIYRMQVRNLMASDENMFKIVFNKAANDTTITFLALDDTTIRDDSKTPEEKWNYYLTSYAMSHPTEGIDPNAILLPFLKSNVEEEEEEEDEIDGIADSKLKVKIDKETYRLVFEPGSYDVFVRDTAFSKDEKRLSKEVRMKSLQEALDGEFGLGKELDEGEIEEANKQFRAWIEQGPQAFQQAGSKLNDSAGDTVSTGRDTVVSAGAPSQTDHTSADTNNDGE</sequence>
<keyword evidence="2" id="KW-0678">Repressor</keyword>
<evidence type="ECO:0000256" key="7">
    <source>
        <dbReference type="PROSITE-ProRule" id="PRU00810"/>
    </source>
</evidence>
<dbReference type="PROSITE" id="PS51477">
    <property type="entry name" value="PAH"/>
    <property type="match status" value="3"/>
</dbReference>
<dbReference type="PANTHER" id="PTHR12346:SF0">
    <property type="entry name" value="SIN3A, ISOFORM G"/>
    <property type="match status" value="1"/>
</dbReference>
<evidence type="ECO:0000313" key="10">
    <source>
        <dbReference type="EMBL" id="KAH3662685.1"/>
    </source>
</evidence>
<keyword evidence="6 7" id="KW-0539">Nucleus</keyword>
<dbReference type="GO" id="GO:0000122">
    <property type="term" value="P:negative regulation of transcription by RNA polymerase II"/>
    <property type="evidence" value="ECO:0007669"/>
    <property type="project" value="TreeGrafter"/>
</dbReference>
<dbReference type="FunFam" id="1.20.1160.11:FF:000001">
    <property type="entry name" value="Paired amphipathic helix protein Sin3"/>
    <property type="match status" value="1"/>
</dbReference>
<feature type="compositionally biased region" description="Polar residues" evidence="8">
    <location>
        <begin position="1302"/>
        <end position="1318"/>
    </location>
</feature>
<dbReference type="InterPro" id="IPR039774">
    <property type="entry name" value="Sin3-like"/>
</dbReference>
<evidence type="ECO:0000313" key="11">
    <source>
        <dbReference type="Proteomes" id="UP000788993"/>
    </source>
</evidence>
<feature type="domain" description="Histone deacetylase interacting" evidence="9">
    <location>
        <begin position="560"/>
        <end position="661"/>
    </location>
</feature>
<keyword evidence="5" id="KW-0804">Transcription</keyword>
<keyword evidence="3" id="KW-0677">Repeat</keyword>
<dbReference type="EMBL" id="JAEUBD010001266">
    <property type="protein sequence ID" value="KAH3662685.1"/>
    <property type="molecule type" value="Genomic_DNA"/>
</dbReference>
<evidence type="ECO:0000256" key="2">
    <source>
        <dbReference type="ARBA" id="ARBA00022491"/>
    </source>
</evidence>
<protein>
    <recommendedName>
        <fullName evidence="9">Histone deacetylase interacting domain-containing protein</fullName>
    </recommendedName>
</protein>
<feature type="region of interest" description="Disordered" evidence="8">
    <location>
        <begin position="853"/>
        <end position="935"/>
    </location>
</feature>
<dbReference type="GO" id="GO:0003714">
    <property type="term" value="F:transcription corepressor activity"/>
    <property type="evidence" value="ECO:0007669"/>
    <property type="project" value="InterPro"/>
</dbReference>
<evidence type="ECO:0000256" key="4">
    <source>
        <dbReference type="ARBA" id="ARBA00023015"/>
    </source>
</evidence>